<keyword evidence="2" id="KW-0472">Membrane</keyword>
<dbReference type="OrthoDB" id="5361565at2759"/>
<keyword evidence="2" id="KW-0812">Transmembrane</keyword>
<dbReference type="Pfam" id="PF00026">
    <property type="entry name" value="Asp"/>
    <property type="match status" value="1"/>
</dbReference>
<keyword evidence="6" id="KW-1185">Reference proteome</keyword>
<gene>
    <name evidence="5" type="ORF">NA57DRAFT_81411</name>
</gene>
<dbReference type="SUPFAM" id="SSF50630">
    <property type="entry name" value="Acid proteases"/>
    <property type="match status" value="1"/>
</dbReference>
<comment type="caution">
    <text evidence="5">The sequence shown here is derived from an EMBL/GenBank/DDBJ whole genome shotgun (WGS) entry which is preliminary data.</text>
</comment>
<evidence type="ECO:0000313" key="6">
    <source>
        <dbReference type="Proteomes" id="UP000799772"/>
    </source>
</evidence>
<feature type="domain" description="Peptidase A1" evidence="4">
    <location>
        <begin position="181"/>
        <end position="375"/>
    </location>
</feature>
<dbReference type="Proteomes" id="UP000799772">
    <property type="component" value="Unassembled WGS sequence"/>
</dbReference>
<dbReference type="InterPro" id="IPR033121">
    <property type="entry name" value="PEPTIDASE_A1"/>
</dbReference>
<evidence type="ECO:0000259" key="4">
    <source>
        <dbReference type="Pfam" id="PF00026"/>
    </source>
</evidence>
<evidence type="ECO:0000256" key="2">
    <source>
        <dbReference type="SAM" id="Phobius"/>
    </source>
</evidence>
<accession>A0A9P4I4T3</accession>
<evidence type="ECO:0000256" key="1">
    <source>
        <dbReference type="SAM" id="MobiDB-lite"/>
    </source>
</evidence>
<proteinExistence type="predicted"/>
<evidence type="ECO:0000256" key="3">
    <source>
        <dbReference type="SAM" id="SignalP"/>
    </source>
</evidence>
<dbReference type="Gene3D" id="2.40.70.10">
    <property type="entry name" value="Acid Proteases"/>
    <property type="match status" value="2"/>
</dbReference>
<name>A0A9P4I4T3_9PEZI</name>
<keyword evidence="3" id="KW-0732">Signal</keyword>
<dbReference type="AlphaFoldDB" id="A0A9P4I4T3"/>
<feature type="transmembrane region" description="Helical" evidence="2">
    <location>
        <begin position="419"/>
        <end position="442"/>
    </location>
</feature>
<dbReference type="EMBL" id="ML978138">
    <property type="protein sequence ID" value="KAF2093483.1"/>
    <property type="molecule type" value="Genomic_DNA"/>
</dbReference>
<reference evidence="5" key="1">
    <citation type="journal article" date="2020" name="Stud. Mycol.">
        <title>101 Dothideomycetes genomes: a test case for predicting lifestyles and emergence of pathogens.</title>
        <authorList>
            <person name="Haridas S."/>
            <person name="Albert R."/>
            <person name="Binder M."/>
            <person name="Bloem J."/>
            <person name="Labutti K."/>
            <person name="Salamov A."/>
            <person name="Andreopoulos B."/>
            <person name="Baker S."/>
            <person name="Barry K."/>
            <person name="Bills G."/>
            <person name="Bluhm B."/>
            <person name="Cannon C."/>
            <person name="Castanera R."/>
            <person name="Culley D."/>
            <person name="Daum C."/>
            <person name="Ezra D."/>
            <person name="Gonzalez J."/>
            <person name="Henrissat B."/>
            <person name="Kuo A."/>
            <person name="Liang C."/>
            <person name="Lipzen A."/>
            <person name="Lutzoni F."/>
            <person name="Magnuson J."/>
            <person name="Mondo S."/>
            <person name="Nolan M."/>
            <person name="Ohm R."/>
            <person name="Pangilinan J."/>
            <person name="Park H.-J."/>
            <person name="Ramirez L."/>
            <person name="Alfaro M."/>
            <person name="Sun H."/>
            <person name="Tritt A."/>
            <person name="Yoshinaga Y."/>
            <person name="Zwiers L.-H."/>
            <person name="Turgeon B."/>
            <person name="Goodwin S."/>
            <person name="Spatafora J."/>
            <person name="Crous P."/>
            <person name="Grigoriev I."/>
        </authorList>
    </citation>
    <scope>NUCLEOTIDE SEQUENCE</scope>
    <source>
        <strain evidence="5">CBS 133067</strain>
    </source>
</reference>
<feature type="signal peptide" evidence="3">
    <location>
        <begin position="1"/>
        <end position="30"/>
    </location>
</feature>
<feature type="compositionally biased region" description="Low complexity" evidence="1">
    <location>
        <begin position="402"/>
        <end position="416"/>
    </location>
</feature>
<feature type="chain" id="PRO_5040467977" description="Peptidase A1 domain-containing protein" evidence="3">
    <location>
        <begin position="31"/>
        <end position="494"/>
    </location>
</feature>
<dbReference type="InterPro" id="IPR021109">
    <property type="entry name" value="Peptidase_aspartic_dom_sf"/>
</dbReference>
<sequence>METFSFSTLHTAQPHILILALFLCILGADCDKCSTAPIVLPIRNVSVSAGVESSGIAIGLGTPPQHFALTPSLMINSTFIPILTEDNGGCRNLSSLSDDLCLETYGGGFASSQSSSWTITGNTSTIVDRRFDDFSNWTRGADSMILETADNLAVPSMAVVIPNAGFGQFSNSPLGLAESSVFMETMYQQKLIPSKSWGLGGGTLCLGCVDAAAALSTPASISIPVGNPVEKNCALQVTVVNVEYRPRNGSAPMGISSGAFDACIEPGSPSIVLPEAVSDAYATATGAYQDDMLDYYSQWSLEDPVPDGSLTFTLTDNFEVTVKLRPTNDSSHWILPLAQGGWGNYEQSVNVLGGPFLNEIYLRYDESGKEYGIALATHAGPDQQDIQAIGCDWTGPINSGESTPAASNTASSSRGSNTAAIAGGTVGGVVGAILFFTAGWFISSMRHKRRCGQMIEHGSETMHIGYKSEAQQLDGDNARVEAPGEGHQLRQELP</sequence>
<protein>
    <recommendedName>
        <fullName evidence="4">Peptidase A1 domain-containing protein</fullName>
    </recommendedName>
</protein>
<organism evidence="5 6">
    <name type="scientific">Rhizodiscina lignyota</name>
    <dbReference type="NCBI Taxonomy" id="1504668"/>
    <lineage>
        <taxon>Eukaryota</taxon>
        <taxon>Fungi</taxon>
        <taxon>Dikarya</taxon>
        <taxon>Ascomycota</taxon>
        <taxon>Pezizomycotina</taxon>
        <taxon>Dothideomycetes</taxon>
        <taxon>Pleosporomycetidae</taxon>
        <taxon>Aulographales</taxon>
        <taxon>Rhizodiscinaceae</taxon>
        <taxon>Rhizodiscina</taxon>
    </lineage>
</organism>
<evidence type="ECO:0000313" key="5">
    <source>
        <dbReference type="EMBL" id="KAF2093483.1"/>
    </source>
</evidence>
<keyword evidence="2" id="KW-1133">Transmembrane helix</keyword>
<feature type="region of interest" description="Disordered" evidence="1">
    <location>
        <begin position="397"/>
        <end position="416"/>
    </location>
</feature>